<organism evidence="1">
    <name type="scientific">marine sediment metagenome</name>
    <dbReference type="NCBI Taxonomy" id="412755"/>
    <lineage>
        <taxon>unclassified sequences</taxon>
        <taxon>metagenomes</taxon>
        <taxon>ecological metagenomes</taxon>
    </lineage>
</organism>
<protein>
    <submittedName>
        <fullName evidence="1">Uncharacterized protein</fullName>
    </submittedName>
</protein>
<dbReference type="EMBL" id="BARS01037254">
    <property type="protein sequence ID" value="GAG24236.1"/>
    <property type="molecule type" value="Genomic_DNA"/>
</dbReference>
<sequence>MKTLISSCIRQKPEILGEFLESLDRLEKPEEYEYFFILSDLEKPSRKILA</sequence>
<proteinExistence type="predicted"/>
<reference evidence="1" key="1">
    <citation type="journal article" date="2014" name="Front. Microbiol.">
        <title>High frequency of phylogenetically diverse reductive dehalogenase-homologous genes in deep subseafloor sedimentary metagenomes.</title>
        <authorList>
            <person name="Kawai M."/>
            <person name="Futagami T."/>
            <person name="Toyoda A."/>
            <person name="Takaki Y."/>
            <person name="Nishi S."/>
            <person name="Hori S."/>
            <person name="Arai W."/>
            <person name="Tsubouchi T."/>
            <person name="Morono Y."/>
            <person name="Uchiyama I."/>
            <person name="Ito T."/>
            <person name="Fujiyama A."/>
            <person name="Inagaki F."/>
            <person name="Takami H."/>
        </authorList>
    </citation>
    <scope>NUCLEOTIDE SEQUENCE</scope>
    <source>
        <strain evidence="1">Expedition CK06-06</strain>
    </source>
</reference>
<name>X0XH11_9ZZZZ</name>
<gene>
    <name evidence="1" type="ORF">S01H1_57142</name>
</gene>
<evidence type="ECO:0000313" key="1">
    <source>
        <dbReference type="EMBL" id="GAG24236.1"/>
    </source>
</evidence>
<accession>X0XH11</accession>
<dbReference type="AlphaFoldDB" id="X0XH11"/>
<feature type="non-terminal residue" evidence="1">
    <location>
        <position position="50"/>
    </location>
</feature>
<comment type="caution">
    <text evidence="1">The sequence shown here is derived from an EMBL/GenBank/DDBJ whole genome shotgun (WGS) entry which is preliminary data.</text>
</comment>